<keyword evidence="1" id="KW-0732">Signal</keyword>
<evidence type="ECO:0000313" key="2">
    <source>
        <dbReference type="EMBL" id="SED03249.1"/>
    </source>
</evidence>
<protein>
    <submittedName>
        <fullName evidence="2">Uncharacterized protein</fullName>
    </submittedName>
</protein>
<evidence type="ECO:0000256" key="1">
    <source>
        <dbReference type="SAM" id="SignalP"/>
    </source>
</evidence>
<keyword evidence="3" id="KW-1185">Reference proteome</keyword>
<feature type="signal peptide" evidence="1">
    <location>
        <begin position="1"/>
        <end position="36"/>
    </location>
</feature>
<feature type="chain" id="PRO_5011456774" evidence="1">
    <location>
        <begin position="37"/>
        <end position="117"/>
    </location>
</feature>
<dbReference type="AlphaFoldDB" id="A0A1H4XCC5"/>
<proteinExistence type="predicted"/>
<organism evidence="2 3">
    <name type="scientific">Amycolatopsis tolypomycina</name>
    <dbReference type="NCBI Taxonomy" id="208445"/>
    <lineage>
        <taxon>Bacteria</taxon>
        <taxon>Bacillati</taxon>
        <taxon>Actinomycetota</taxon>
        <taxon>Actinomycetes</taxon>
        <taxon>Pseudonocardiales</taxon>
        <taxon>Pseudonocardiaceae</taxon>
        <taxon>Amycolatopsis</taxon>
    </lineage>
</organism>
<gene>
    <name evidence="2" type="ORF">SAMN04489727_6092</name>
</gene>
<dbReference type="EMBL" id="FNSO01000004">
    <property type="protein sequence ID" value="SED03249.1"/>
    <property type="molecule type" value="Genomic_DNA"/>
</dbReference>
<sequence length="117" mass="11805">MGVRAAARRGGGPGHRVTATVAVAAAVLAGAPAAAAAPAPLPGTNQHRSGLCGSFVDTASGKNGNWGPGCGSWTTITLVTRKPGKVRHVIIELTDAARWNEAAADRRRAGAPCPHRP</sequence>
<reference evidence="3" key="1">
    <citation type="submission" date="2016-10" db="EMBL/GenBank/DDBJ databases">
        <authorList>
            <person name="Varghese N."/>
            <person name="Submissions S."/>
        </authorList>
    </citation>
    <scope>NUCLEOTIDE SEQUENCE [LARGE SCALE GENOMIC DNA]</scope>
    <source>
        <strain evidence="3">DSM 44544</strain>
    </source>
</reference>
<name>A0A1H4XCC5_9PSEU</name>
<dbReference type="STRING" id="208445.SAMN04489727_6092"/>
<accession>A0A1H4XCC5</accession>
<dbReference type="Proteomes" id="UP000199622">
    <property type="component" value="Unassembled WGS sequence"/>
</dbReference>
<evidence type="ECO:0000313" key="3">
    <source>
        <dbReference type="Proteomes" id="UP000199622"/>
    </source>
</evidence>
<dbReference type="RefSeq" id="WP_091313712.1">
    <property type="nucleotide sequence ID" value="NZ_FNSO01000004.1"/>
</dbReference>